<name>A0A9P6WG99_9ASCO</name>
<evidence type="ECO:0008006" key="6">
    <source>
        <dbReference type="Google" id="ProtNLM"/>
    </source>
</evidence>
<dbReference type="AlphaFoldDB" id="A0A9P6WG99"/>
<evidence type="ECO:0000259" key="3">
    <source>
        <dbReference type="Pfam" id="PF21656"/>
    </source>
</evidence>
<feature type="domain" description="Vacuolar sorting protein Vps3844 C-terminal" evidence="2">
    <location>
        <begin position="333"/>
        <end position="426"/>
    </location>
</feature>
<dbReference type="Pfam" id="PF12955">
    <property type="entry name" value="Vps3844_C"/>
    <property type="match status" value="1"/>
</dbReference>
<keyword evidence="5" id="KW-1185">Reference proteome</keyword>
<feature type="signal peptide" evidence="1">
    <location>
        <begin position="1"/>
        <end position="16"/>
    </location>
</feature>
<keyword evidence="1" id="KW-0732">Signal</keyword>
<dbReference type="Pfam" id="PF21656">
    <property type="entry name" value="DUF6859"/>
    <property type="match status" value="1"/>
</dbReference>
<evidence type="ECO:0000256" key="1">
    <source>
        <dbReference type="SAM" id="SignalP"/>
    </source>
</evidence>
<dbReference type="Proteomes" id="UP000697127">
    <property type="component" value="Unassembled WGS sequence"/>
</dbReference>
<dbReference type="PANTHER" id="PTHR36853">
    <property type="entry name" value="EXPRESSED PROTEIN"/>
    <property type="match status" value="1"/>
</dbReference>
<protein>
    <recommendedName>
        <fullName evidence="6">DUF3844 domain-containing protein</fullName>
    </recommendedName>
</protein>
<dbReference type="PANTHER" id="PTHR36853:SF1">
    <property type="entry name" value="DUF3844 DOMAIN-CONTAINING PROTEIN"/>
    <property type="match status" value="1"/>
</dbReference>
<dbReference type="InterPro" id="IPR024382">
    <property type="entry name" value="Vps3844_C"/>
</dbReference>
<dbReference type="EMBL" id="PUHW01000421">
    <property type="protein sequence ID" value="KAG0686640.1"/>
    <property type="molecule type" value="Genomic_DNA"/>
</dbReference>
<gene>
    <name evidence="4" type="ORF">C6P40_003667</name>
</gene>
<organism evidence="4 5">
    <name type="scientific">Pichia californica</name>
    <dbReference type="NCBI Taxonomy" id="460514"/>
    <lineage>
        <taxon>Eukaryota</taxon>
        <taxon>Fungi</taxon>
        <taxon>Dikarya</taxon>
        <taxon>Ascomycota</taxon>
        <taxon>Saccharomycotina</taxon>
        <taxon>Pichiomycetes</taxon>
        <taxon>Pichiales</taxon>
        <taxon>Pichiaceae</taxon>
        <taxon>Pichia</taxon>
    </lineage>
</organism>
<evidence type="ECO:0000313" key="5">
    <source>
        <dbReference type="Proteomes" id="UP000697127"/>
    </source>
</evidence>
<proteinExistence type="predicted"/>
<evidence type="ECO:0000313" key="4">
    <source>
        <dbReference type="EMBL" id="KAG0686640.1"/>
    </source>
</evidence>
<feature type="chain" id="PRO_5040330747" description="DUF3844 domain-containing protein" evidence="1">
    <location>
        <begin position="17"/>
        <end position="435"/>
    </location>
</feature>
<dbReference type="InterPro" id="IPR049205">
    <property type="entry name" value="Vps3844_N"/>
</dbReference>
<dbReference type="InterPro" id="IPR053065">
    <property type="entry name" value="Archenteron_Induction-Rel"/>
</dbReference>
<comment type="caution">
    <text evidence="4">The sequence shown here is derived from an EMBL/GenBank/DDBJ whole genome shotgun (WGS) entry which is preliminary data.</text>
</comment>
<dbReference type="GO" id="GO:0005783">
    <property type="term" value="C:endoplasmic reticulum"/>
    <property type="evidence" value="ECO:0007669"/>
    <property type="project" value="TreeGrafter"/>
</dbReference>
<feature type="domain" description="Vacuolar sorting protein Vps3844 N-terminal" evidence="3">
    <location>
        <begin position="43"/>
        <end position="131"/>
    </location>
</feature>
<sequence>MKFSALGSTISVLALAQSVVGIENAAVYKFHNQIQQDKLITIPQNDATLNLAFELGISQYYSVENVENLKNIVLGSSISDDDNSSKKLLLIINGVENPSTFFQNYDINPTFDVEIKDDRQSSIFKNFIKNIPNKLLNLNEKLGYNLNKLSNEISILSNSNKRSNYLSNLWSKYFHDDETNKIEKFWNSIKSNIDDNNESTLKINKRSIEYINDESFINELTQLEFFLNDEIEDKFHIKNDKIIINLDSLITIFKKTGLTQTYKTCQDIIAKIIIEKIEKIEKFKNIDTTIIVLPIDQSLITIKSNQSYQKKNYVSNLSKRQNEVFKSSSSLSCYSNQLACIESTDSCSDHGICTLIGSCWKCLCSATIDENDRTNYWTGNSCEKGDYSSQFNLLFWTSIILTLSIVAGIKLMYKCGETELPGVLLAATVQTKKAT</sequence>
<reference evidence="4" key="1">
    <citation type="submission" date="2020-11" db="EMBL/GenBank/DDBJ databases">
        <title>Kefir isolates.</title>
        <authorList>
            <person name="Marcisauskas S."/>
            <person name="Kim Y."/>
            <person name="Blasche S."/>
        </authorList>
    </citation>
    <scope>NUCLEOTIDE SEQUENCE</scope>
    <source>
        <strain evidence="4">Olga-1</strain>
    </source>
</reference>
<accession>A0A9P6WG99</accession>
<evidence type="ECO:0000259" key="2">
    <source>
        <dbReference type="Pfam" id="PF12955"/>
    </source>
</evidence>